<gene>
    <name evidence="3" type="ORF">ASN18_2041</name>
</gene>
<name>A0ABR5SE84_9BACT</name>
<feature type="compositionally biased region" description="Basic and acidic residues" evidence="1">
    <location>
        <begin position="25"/>
        <end position="35"/>
    </location>
</feature>
<evidence type="ECO:0008006" key="5">
    <source>
        <dbReference type="Google" id="ProtNLM"/>
    </source>
</evidence>
<keyword evidence="4" id="KW-1185">Reference proteome</keyword>
<proteinExistence type="predicted"/>
<evidence type="ECO:0000313" key="3">
    <source>
        <dbReference type="EMBL" id="KWT84113.1"/>
    </source>
</evidence>
<feature type="signal peptide" evidence="2">
    <location>
        <begin position="1"/>
        <end position="25"/>
    </location>
</feature>
<evidence type="ECO:0000256" key="1">
    <source>
        <dbReference type="SAM" id="MobiDB-lite"/>
    </source>
</evidence>
<dbReference type="Proteomes" id="UP000060487">
    <property type="component" value="Unassembled WGS sequence"/>
</dbReference>
<reference evidence="3 4" key="1">
    <citation type="submission" date="2015-11" db="EMBL/GenBank/DDBJ databases">
        <authorList>
            <person name="Lin W."/>
        </authorList>
    </citation>
    <scope>NUCLEOTIDE SEQUENCE [LARGE SCALE GENOMIC DNA]</scope>
    <source>
        <strain evidence="3 4">HCH-1</strain>
    </source>
</reference>
<feature type="chain" id="PRO_5047050366" description="Secreted protein" evidence="2">
    <location>
        <begin position="26"/>
        <end position="153"/>
    </location>
</feature>
<evidence type="ECO:0000313" key="4">
    <source>
        <dbReference type="Proteomes" id="UP000060487"/>
    </source>
</evidence>
<feature type="compositionally biased region" description="Polar residues" evidence="1">
    <location>
        <begin position="39"/>
        <end position="48"/>
    </location>
</feature>
<keyword evidence="2" id="KW-0732">Signal</keyword>
<dbReference type="RefSeq" id="WP_085052646.1">
    <property type="nucleotide sequence ID" value="NZ_LNQR01000070.1"/>
</dbReference>
<accession>A0ABR5SE84</accession>
<dbReference type="EMBL" id="LNQR01000070">
    <property type="protein sequence ID" value="KWT84113.1"/>
    <property type="molecule type" value="Genomic_DNA"/>
</dbReference>
<evidence type="ECO:0000256" key="2">
    <source>
        <dbReference type="SAM" id="SignalP"/>
    </source>
</evidence>
<organism evidence="3 4">
    <name type="scientific">Candidatus Magnetominusculus xianensis</name>
    <dbReference type="NCBI Taxonomy" id="1748249"/>
    <lineage>
        <taxon>Bacteria</taxon>
        <taxon>Pseudomonadati</taxon>
        <taxon>Nitrospirota</taxon>
        <taxon>Nitrospiria</taxon>
        <taxon>Nitrospirales</taxon>
        <taxon>Nitrospiraceae</taxon>
        <taxon>Candidatus Magnetominusculus</taxon>
    </lineage>
</organism>
<comment type="caution">
    <text evidence="3">The sequence shown here is derived from an EMBL/GenBank/DDBJ whole genome shotgun (WGS) entry which is preliminary data.</text>
</comment>
<feature type="compositionally biased region" description="Basic and acidic residues" evidence="1">
    <location>
        <begin position="49"/>
        <end position="58"/>
    </location>
</feature>
<sequence>MKKTGLTLICAVILVMGHTTGYAMGEDRHMHDPKPKTSGKLQAQNTSQGDEKSHDHSGAKTTMMQHIMEMMEVMEKISGDLHKESTQKDMTSEDLHKMSELIGDMCHCMMEMSHTMKTGQVNKQSVQNINEKVTQVKQKRDKLFGTKWYIPRN</sequence>
<feature type="region of interest" description="Disordered" evidence="1">
    <location>
        <begin position="25"/>
        <end position="58"/>
    </location>
</feature>
<protein>
    <recommendedName>
        <fullName evidence="5">Secreted protein</fullName>
    </recommendedName>
</protein>